<dbReference type="EMBL" id="GL888498">
    <property type="protein sequence ID" value="EGI60065.1"/>
    <property type="molecule type" value="Genomic_DNA"/>
</dbReference>
<feature type="compositionally biased region" description="Basic and acidic residues" evidence="1">
    <location>
        <begin position="96"/>
        <end position="105"/>
    </location>
</feature>
<reference evidence="2" key="1">
    <citation type="submission" date="2011-02" db="EMBL/GenBank/DDBJ databases">
        <title>The genome of the leaf-cutting ant Acromyrmex echinatior suggests key adaptations to social evolution and fungus farming.</title>
        <authorList>
            <person name="Nygaard S."/>
            <person name="Zhang G."/>
        </authorList>
    </citation>
    <scope>NUCLEOTIDE SEQUENCE</scope>
</reference>
<dbReference type="InParanoid" id="F4X0F6"/>
<evidence type="ECO:0000256" key="1">
    <source>
        <dbReference type="SAM" id="MobiDB-lite"/>
    </source>
</evidence>
<sequence length="139" mass="15432">MGPRPKGEEWVEEVKKKVHRPGARTQCHSSVSGQDASCALLVKWRLSQIATKRNTVAEGTRKVDPRTDGMRRYQISFAGHNPGPRFELGAAEEEKEEQKYEKEGRQGGFKRVLTPRQGLSEPHGGEASSLENYGSACLP</sequence>
<dbReference type="Proteomes" id="UP000007755">
    <property type="component" value="Unassembled WGS sequence"/>
</dbReference>
<evidence type="ECO:0000313" key="3">
    <source>
        <dbReference type="Proteomes" id="UP000007755"/>
    </source>
</evidence>
<keyword evidence="3" id="KW-1185">Reference proteome</keyword>
<evidence type="ECO:0000313" key="2">
    <source>
        <dbReference type="EMBL" id="EGI60065.1"/>
    </source>
</evidence>
<feature type="region of interest" description="Disordered" evidence="1">
    <location>
        <begin position="91"/>
        <end position="139"/>
    </location>
</feature>
<organism evidence="3">
    <name type="scientific">Acromyrmex echinatior</name>
    <name type="common">Panamanian leafcutter ant</name>
    <name type="synonym">Acromyrmex octospinosus echinatior</name>
    <dbReference type="NCBI Taxonomy" id="103372"/>
    <lineage>
        <taxon>Eukaryota</taxon>
        <taxon>Metazoa</taxon>
        <taxon>Ecdysozoa</taxon>
        <taxon>Arthropoda</taxon>
        <taxon>Hexapoda</taxon>
        <taxon>Insecta</taxon>
        <taxon>Pterygota</taxon>
        <taxon>Neoptera</taxon>
        <taxon>Endopterygota</taxon>
        <taxon>Hymenoptera</taxon>
        <taxon>Apocrita</taxon>
        <taxon>Aculeata</taxon>
        <taxon>Formicoidea</taxon>
        <taxon>Formicidae</taxon>
        <taxon>Myrmicinae</taxon>
        <taxon>Acromyrmex</taxon>
    </lineage>
</organism>
<dbReference type="AlphaFoldDB" id="F4X0F6"/>
<accession>F4X0F6</accession>
<gene>
    <name evidence="2" type="ORF">G5I_11856</name>
</gene>
<proteinExistence type="predicted"/>
<protein>
    <submittedName>
        <fullName evidence="2">Uncharacterized protein</fullName>
    </submittedName>
</protein>
<name>F4X0F6_ACREC</name>